<dbReference type="GO" id="GO:0016779">
    <property type="term" value="F:nucleotidyltransferase activity"/>
    <property type="evidence" value="ECO:0007669"/>
    <property type="project" value="UniProtKB-KW"/>
</dbReference>
<dbReference type="eggNOG" id="COG1085">
    <property type="taxonomic scope" value="Bacteria"/>
</dbReference>
<reference evidence="1 2" key="1">
    <citation type="submission" date="2006-10" db="EMBL/GenBank/DDBJ databases">
        <title>Complete sequence of Syntrophobacter fumaroxidans MPOB.</title>
        <authorList>
            <consortium name="US DOE Joint Genome Institute"/>
            <person name="Copeland A."/>
            <person name="Lucas S."/>
            <person name="Lapidus A."/>
            <person name="Barry K."/>
            <person name="Detter J.C."/>
            <person name="Glavina del Rio T."/>
            <person name="Hammon N."/>
            <person name="Israni S."/>
            <person name="Pitluck S."/>
            <person name="Goltsman E.G."/>
            <person name="Martinez M."/>
            <person name="Schmutz J."/>
            <person name="Larimer F."/>
            <person name="Land M."/>
            <person name="Hauser L."/>
            <person name="Kyrpides N."/>
            <person name="Kim E."/>
            <person name="Boone D.R."/>
            <person name="Brockman F."/>
            <person name="Culley D."/>
            <person name="Ferry J."/>
            <person name="Gunsalus R."/>
            <person name="McInerney M.J."/>
            <person name="Morrison M."/>
            <person name="Plugge C."/>
            <person name="Rohlin L."/>
            <person name="Scholten J."/>
            <person name="Sieber J."/>
            <person name="Stams A.J.M."/>
            <person name="Worm P."/>
            <person name="Henstra A.M."/>
            <person name="Richardson P."/>
        </authorList>
    </citation>
    <scope>NUCLEOTIDE SEQUENCE [LARGE SCALE GENOMIC DNA]</scope>
    <source>
        <strain evidence="2">DSM 10017 / MPOB</strain>
    </source>
</reference>
<dbReference type="InParanoid" id="A0LQJ3"/>
<dbReference type="AlphaFoldDB" id="A0LQJ3"/>
<protein>
    <submittedName>
        <fullName evidence="1">Galactose-1-phosphate uridylyltransferase-like</fullName>
    </submittedName>
</protein>
<dbReference type="KEGG" id="sfu:Sfum_4029"/>
<dbReference type="Gene3D" id="3.30.428.10">
    <property type="entry name" value="HIT-like"/>
    <property type="match status" value="1"/>
</dbReference>
<organism evidence="1 2">
    <name type="scientific">Syntrophobacter fumaroxidans (strain DSM 10017 / MPOB)</name>
    <dbReference type="NCBI Taxonomy" id="335543"/>
    <lineage>
        <taxon>Bacteria</taxon>
        <taxon>Pseudomonadati</taxon>
        <taxon>Thermodesulfobacteriota</taxon>
        <taxon>Syntrophobacteria</taxon>
        <taxon>Syntrophobacterales</taxon>
        <taxon>Syntrophobacteraceae</taxon>
        <taxon>Syntrophobacter</taxon>
    </lineage>
</organism>
<dbReference type="STRING" id="335543.Sfum_4029"/>
<name>A0LQJ3_SYNFM</name>
<evidence type="ECO:0000313" key="2">
    <source>
        <dbReference type="Proteomes" id="UP000001784"/>
    </source>
</evidence>
<dbReference type="HOGENOM" id="CLU_071478_0_0_7"/>
<keyword evidence="1" id="KW-0808">Transferase</keyword>
<proteinExistence type="predicted"/>
<keyword evidence="2" id="KW-1185">Reference proteome</keyword>
<dbReference type="OrthoDB" id="9769064at2"/>
<dbReference type="Proteomes" id="UP000001784">
    <property type="component" value="Chromosome"/>
</dbReference>
<dbReference type="InterPro" id="IPR036265">
    <property type="entry name" value="HIT-like_sf"/>
</dbReference>
<gene>
    <name evidence="1" type="ordered locus">Sfum_4029</name>
</gene>
<dbReference type="RefSeq" id="WP_011700808.1">
    <property type="nucleotide sequence ID" value="NC_008554.1"/>
</dbReference>
<dbReference type="EMBL" id="CP000478">
    <property type="protein sequence ID" value="ABK19695.1"/>
    <property type="molecule type" value="Genomic_DNA"/>
</dbReference>
<dbReference type="SUPFAM" id="SSF54197">
    <property type="entry name" value="HIT-like"/>
    <property type="match status" value="2"/>
</dbReference>
<sequence>MLRFDRERFHSRIVLPDGAPADRLIEIRTHPITGRTCRITYSRGEEREPGAETLPAPPPFAGERDKCPFCPARVSTSTPRLPPELCAQGRMTRGTSTLFPNLFPYGRYSAVSLFDEAHFVEIGTATLQSYTDSLLNCRDYLLRVLAYDSEAIFMAITQNHLPSAGGSMIHPHLQVQADRTPANCQRFLRGRAMEYRLETGTRLLSDYLQYEKRSGERYIGAVGSWHWLAAFAPEAFFEIWGILPGVSSLRQVLDDDWRSLARGILNAQKFYRSLGRNGYNLGLLLLEDGSDDLELRVVLAVRGNYAPWVRSDFTGFEVMLGDMATFTAPELTCERARPFWEDRVLPMDAESR</sequence>
<keyword evidence="1" id="KW-0548">Nucleotidyltransferase</keyword>
<accession>A0LQJ3</accession>
<evidence type="ECO:0000313" key="1">
    <source>
        <dbReference type="EMBL" id="ABK19695.1"/>
    </source>
</evidence>